<gene>
    <name evidence="1" type="ORF">CFE62_001225</name>
</gene>
<organism evidence="1 2">
    <name type="scientific">Candidatus Aquirickettsiella gammari</name>
    <dbReference type="NCBI Taxonomy" id="2016198"/>
    <lineage>
        <taxon>Bacteria</taxon>
        <taxon>Pseudomonadati</taxon>
        <taxon>Pseudomonadota</taxon>
        <taxon>Gammaproteobacteria</taxon>
        <taxon>Legionellales</taxon>
        <taxon>Coxiellaceae</taxon>
        <taxon>Candidatus Aquirickettsiella</taxon>
    </lineage>
</organism>
<evidence type="ECO:0000313" key="2">
    <source>
        <dbReference type="Proteomes" id="UP000226429"/>
    </source>
</evidence>
<name>A0A370CJH8_9COXI</name>
<keyword evidence="2" id="KW-1185">Reference proteome</keyword>
<proteinExistence type="predicted"/>
<sequence>MESTSKLAPQELANQSFVSFYSNPDNILVSSGPKNGMLWRVEEIDPQETNLVDGLNKVFQTGFIQRDEPSILARLPYIKSHYPHFICASNTHLSDDTLIAWENQQTPLGNYGYFYLIDSSDKHVIKSIPLCEENINQPAFACAYSQKINARPDYAIIEKLHPRLIIGAVPSEFVAFSLEMEKSFILNPLYKGIVYFNKIEKVSGISRFLTFSVFSRKYRDSPKSIVDIFKLYSAKKELTTQPSLLSLFSSRRAANFFPINTRLESAEASTENLAATTGYKKPY</sequence>
<comment type="caution">
    <text evidence="1">The sequence shown here is derived from an EMBL/GenBank/DDBJ whole genome shotgun (WGS) entry which is preliminary data.</text>
</comment>
<protein>
    <submittedName>
        <fullName evidence="1">Uncharacterized protein</fullName>
    </submittedName>
</protein>
<dbReference type="EMBL" id="NMOS02000002">
    <property type="protein sequence ID" value="RDH41011.1"/>
    <property type="molecule type" value="Genomic_DNA"/>
</dbReference>
<dbReference type="AlphaFoldDB" id="A0A370CJH8"/>
<reference evidence="1 2" key="2">
    <citation type="journal article" date="2018" name="J. Invertebr. Pathol.">
        <title>'Candidatus Aquirickettsiella gammari' (Gammaproteobacteria: Legionellales: Coxiellaceae): A bacterial pathogen of the freshwater crustacean Gammarus fossarum (Malacostraca: Amphipoda).</title>
        <authorList>
            <person name="Bojko J."/>
            <person name="Dunn A.M."/>
            <person name="Stebbing P.D."/>
            <person name="van Aerle R."/>
            <person name="Bacela-Spychalska K."/>
            <person name="Bean T.P."/>
            <person name="Urrutia A."/>
            <person name="Stentiford G.D."/>
        </authorList>
    </citation>
    <scope>NUCLEOTIDE SEQUENCE [LARGE SCALE GENOMIC DNA]</scope>
    <source>
        <strain evidence="1">RA15029</strain>
    </source>
</reference>
<evidence type="ECO:0000313" key="1">
    <source>
        <dbReference type="EMBL" id="RDH41011.1"/>
    </source>
</evidence>
<accession>A0A370CJH8</accession>
<dbReference type="Proteomes" id="UP000226429">
    <property type="component" value="Unassembled WGS sequence"/>
</dbReference>
<reference evidence="1 2" key="1">
    <citation type="journal article" date="2017" name="Int. J. Syst. Evol. Microbiol.">
        <title>Aquarickettsiella crustaci n. gen. n. sp. (Gammaproteobacteria: Legionellales: Coxiellaceae); a bacterial pathogen of the freshwater crustacean: Gammarus fossarum (Malacostraca: Amphipoda).</title>
        <authorList>
            <person name="Bojko J."/>
            <person name="Dunn A.M."/>
            <person name="Stebbing P.D."/>
            <person name="Van Aerle R."/>
            <person name="Bacela-Spychalska K."/>
            <person name="Bean T.P."/>
            <person name="Stentiford G.D."/>
        </authorList>
    </citation>
    <scope>NUCLEOTIDE SEQUENCE [LARGE SCALE GENOMIC DNA]</scope>
    <source>
        <strain evidence="1">RA15029</strain>
    </source>
</reference>